<dbReference type="CDD" id="cd11528">
    <property type="entry name" value="NTP-PPase_MazG_Nterm"/>
    <property type="match status" value="1"/>
</dbReference>
<dbReference type="FunFam" id="1.10.287.1080:FF:000003">
    <property type="entry name" value="Nucleoside triphosphate pyrophosphohydrolase"/>
    <property type="match status" value="1"/>
</dbReference>
<dbReference type="NCBIfam" id="TIGR00444">
    <property type="entry name" value="mazG"/>
    <property type="match status" value="1"/>
</dbReference>
<keyword evidence="4" id="KW-1185">Reference proteome</keyword>
<name>A0A1H2W1W9_9BACI</name>
<dbReference type="AlphaFoldDB" id="A0A1H2W1W9"/>
<dbReference type="GO" id="GO:0046052">
    <property type="term" value="P:UTP catabolic process"/>
    <property type="evidence" value="ECO:0007669"/>
    <property type="project" value="TreeGrafter"/>
</dbReference>
<evidence type="ECO:0000313" key="4">
    <source>
        <dbReference type="Proteomes" id="UP000199488"/>
    </source>
</evidence>
<dbReference type="InterPro" id="IPR000878">
    <property type="entry name" value="4pyrrol_Mease"/>
</dbReference>
<evidence type="ECO:0000313" key="3">
    <source>
        <dbReference type="EMBL" id="SDW74545.1"/>
    </source>
</evidence>
<dbReference type="InterPro" id="IPR048015">
    <property type="entry name" value="NTP-PPase_MazG-like_N"/>
</dbReference>
<feature type="domain" description="NTP pyrophosphohydrolase MazG-like" evidence="2">
    <location>
        <begin position="402"/>
        <end position="458"/>
    </location>
</feature>
<organism evidence="3 4">
    <name type="scientific">Marinococcus luteus</name>
    <dbReference type="NCBI Taxonomy" id="1122204"/>
    <lineage>
        <taxon>Bacteria</taxon>
        <taxon>Bacillati</taxon>
        <taxon>Bacillota</taxon>
        <taxon>Bacilli</taxon>
        <taxon>Bacillales</taxon>
        <taxon>Bacillaceae</taxon>
        <taxon>Marinococcus</taxon>
    </lineage>
</organism>
<dbReference type="GO" id="GO:0032259">
    <property type="term" value="P:methylation"/>
    <property type="evidence" value="ECO:0007669"/>
    <property type="project" value="UniProtKB-KW"/>
</dbReference>
<accession>A0A1H2W1W9</accession>
<protein>
    <submittedName>
        <fullName evidence="3">Tetrapyrrole methylase family protein / MazG family protein</fullName>
    </submittedName>
</protein>
<keyword evidence="3" id="KW-0489">Methyltransferase</keyword>
<dbReference type="CDD" id="cd11723">
    <property type="entry name" value="YabN_N_like"/>
    <property type="match status" value="1"/>
</dbReference>
<dbReference type="GO" id="GO:0046076">
    <property type="term" value="P:dTTP catabolic process"/>
    <property type="evidence" value="ECO:0007669"/>
    <property type="project" value="TreeGrafter"/>
</dbReference>
<dbReference type="GO" id="GO:0046047">
    <property type="term" value="P:TTP catabolic process"/>
    <property type="evidence" value="ECO:0007669"/>
    <property type="project" value="TreeGrafter"/>
</dbReference>
<dbReference type="InterPro" id="IPR014777">
    <property type="entry name" value="4pyrrole_Mease_sub1"/>
</dbReference>
<dbReference type="Gene3D" id="3.40.1010.10">
    <property type="entry name" value="Cobalt-precorrin-4 Transmethylase, Domain 1"/>
    <property type="match status" value="1"/>
</dbReference>
<dbReference type="GO" id="GO:0008168">
    <property type="term" value="F:methyltransferase activity"/>
    <property type="evidence" value="ECO:0007669"/>
    <property type="project" value="UniProtKB-KW"/>
</dbReference>
<dbReference type="Proteomes" id="UP000199488">
    <property type="component" value="Unassembled WGS sequence"/>
</dbReference>
<dbReference type="GO" id="GO:0006203">
    <property type="term" value="P:dGTP catabolic process"/>
    <property type="evidence" value="ECO:0007669"/>
    <property type="project" value="TreeGrafter"/>
</dbReference>
<feature type="domain" description="Tetrapyrrole methylase" evidence="1">
    <location>
        <begin position="10"/>
        <end position="212"/>
    </location>
</feature>
<dbReference type="InterPro" id="IPR048011">
    <property type="entry name" value="NTP-PPase_MazG-like_C"/>
</dbReference>
<dbReference type="InterPro" id="IPR011551">
    <property type="entry name" value="NTP_PyrPHydrolase_MazG"/>
</dbReference>
<dbReference type="SUPFAM" id="SSF53790">
    <property type="entry name" value="Tetrapyrrole methylase"/>
    <property type="match status" value="1"/>
</dbReference>
<keyword evidence="3" id="KW-0808">Transferase</keyword>
<dbReference type="CDD" id="cd11529">
    <property type="entry name" value="NTP-PPase_MazG_Cterm"/>
    <property type="match status" value="1"/>
</dbReference>
<dbReference type="PANTHER" id="PTHR30522">
    <property type="entry name" value="NUCLEOSIDE TRIPHOSPHATE PYROPHOSPHOHYDROLASE"/>
    <property type="match status" value="1"/>
</dbReference>
<dbReference type="InterPro" id="IPR035013">
    <property type="entry name" value="YabN_N"/>
</dbReference>
<proteinExistence type="predicted"/>
<dbReference type="PIRSF" id="PIRSF002845">
    <property type="entry name" value="Ttrprl_mtas_MazG"/>
    <property type="match status" value="1"/>
</dbReference>
<evidence type="ECO:0000259" key="2">
    <source>
        <dbReference type="Pfam" id="PF03819"/>
    </source>
</evidence>
<sequence length="494" mass="56814">MNNADMRPVITVLGLGAGDAGQLPLEVYRRLRSASSLYLRTREHPVVRELQEELPAYKTFDRIYEQTDSFEEAYGLMTAELLEASKAPGEICYAVPGHPLVAEMVVQQLLEAEKAEKCRVDIVGGQSFLDPVFATLRLDPSEGFQLLDATALKREDVQVSTHLLLTQVYDRMTASEVKLTLMELYPEEHIVHMISGAGTGAERLQELPLYELDREDFVDNLMSVYVPPLPFSARYGDWDKFRSIIAALRAPDGCPWDRKQTHQSLKKYLLEETYEVLSAIDAEDDDNLQEELGDILLQVMLHAQIGEEEGFFTIDDVVESVTEKMIRRHPHVFAESAAATPEEVNTQWEEVKKAEKSKDGEEDSVLADIPQAMPALMRAYEIQKKAAKAGFDWGDDAPMWDKLHEEIEEWKAELRAENEQNSSKEFGDILFVLVNLARFFRVHPEEALEQTNQKFFRRFAYIERKMNEENRQWQEENFLQTAESWWQEAKKEER</sequence>
<dbReference type="GO" id="GO:0046061">
    <property type="term" value="P:dATP catabolic process"/>
    <property type="evidence" value="ECO:0007669"/>
    <property type="project" value="TreeGrafter"/>
</dbReference>
<dbReference type="Pfam" id="PF03819">
    <property type="entry name" value="MazG"/>
    <property type="match status" value="2"/>
</dbReference>
<dbReference type="Gene3D" id="1.10.287.1080">
    <property type="entry name" value="MazG-like"/>
    <property type="match status" value="2"/>
</dbReference>
<dbReference type="SUPFAM" id="SSF101386">
    <property type="entry name" value="all-alpha NTP pyrophosphatases"/>
    <property type="match status" value="2"/>
</dbReference>
<reference evidence="3 4" key="1">
    <citation type="submission" date="2016-10" db="EMBL/GenBank/DDBJ databases">
        <authorList>
            <person name="de Groot N.N."/>
        </authorList>
    </citation>
    <scope>NUCLEOTIDE SEQUENCE [LARGE SCALE GENOMIC DNA]</scope>
    <source>
        <strain evidence="3 4">DSM 23126</strain>
    </source>
</reference>
<dbReference type="NCBIfam" id="NF007113">
    <property type="entry name" value="PRK09562.1"/>
    <property type="match status" value="1"/>
</dbReference>
<dbReference type="PANTHER" id="PTHR30522:SF0">
    <property type="entry name" value="NUCLEOSIDE TRIPHOSPHATE PYROPHOSPHOHYDROLASE"/>
    <property type="match status" value="1"/>
</dbReference>
<gene>
    <name evidence="3" type="ORF">SAMN05421781_2223</name>
</gene>
<dbReference type="EMBL" id="FNNC01000005">
    <property type="protein sequence ID" value="SDW74545.1"/>
    <property type="molecule type" value="Genomic_DNA"/>
</dbReference>
<dbReference type="GO" id="GO:0046081">
    <property type="term" value="P:dUTP catabolic process"/>
    <property type="evidence" value="ECO:0007669"/>
    <property type="project" value="TreeGrafter"/>
</dbReference>
<dbReference type="InterPro" id="IPR035996">
    <property type="entry name" value="4pyrrol_Methylase_sf"/>
</dbReference>
<dbReference type="FunFam" id="1.10.287.1080:FF:000001">
    <property type="entry name" value="Nucleoside triphosphate pyrophosphohydrolase"/>
    <property type="match status" value="1"/>
</dbReference>
<feature type="domain" description="NTP pyrophosphohydrolase MazG-like" evidence="2">
    <location>
        <begin position="260"/>
        <end position="333"/>
    </location>
</feature>
<evidence type="ECO:0000259" key="1">
    <source>
        <dbReference type="Pfam" id="PF00590"/>
    </source>
</evidence>
<dbReference type="STRING" id="1122204.SAMN05421781_2223"/>
<dbReference type="GO" id="GO:0006950">
    <property type="term" value="P:response to stress"/>
    <property type="evidence" value="ECO:0007669"/>
    <property type="project" value="UniProtKB-ARBA"/>
</dbReference>
<dbReference type="Pfam" id="PF00590">
    <property type="entry name" value="TP_methylase"/>
    <property type="match status" value="1"/>
</dbReference>
<dbReference type="InterPro" id="IPR004518">
    <property type="entry name" value="MazG-like_dom"/>
</dbReference>
<dbReference type="GO" id="GO:0047429">
    <property type="term" value="F:nucleoside triphosphate diphosphatase activity"/>
    <property type="evidence" value="ECO:0007669"/>
    <property type="project" value="InterPro"/>
</dbReference>
<dbReference type="InterPro" id="IPR024180">
    <property type="entry name" value="Tetrapyrrole_Mease/MazG_pred"/>
</dbReference>